<dbReference type="RefSeq" id="WP_261599545.1">
    <property type="nucleotide sequence ID" value="NZ_CP104550.1"/>
</dbReference>
<keyword evidence="1" id="KW-1188">Viral release from host cell</keyword>
<evidence type="ECO:0000259" key="2">
    <source>
        <dbReference type="Pfam" id="PF10145"/>
    </source>
</evidence>
<dbReference type="PANTHER" id="PTHR37813:SF1">
    <property type="entry name" value="FELS-2 PROPHAGE PROTEIN"/>
    <property type="match status" value="1"/>
</dbReference>
<feature type="domain" description="Phage tail tape measure protein" evidence="2">
    <location>
        <begin position="186"/>
        <end position="373"/>
    </location>
</feature>
<organism evidence="3">
    <name type="scientific">Methanothermobacter wolfeii</name>
    <name type="common">Methanobacterium wolfei</name>
    <dbReference type="NCBI Taxonomy" id="145261"/>
    <lineage>
        <taxon>Archaea</taxon>
        <taxon>Methanobacteriati</taxon>
        <taxon>Methanobacteriota</taxon>
        <taxon>Methanomada group</taxon>
        <taxon>Methanobacteria</taxon>
        <taxon>Methanobacteriales</taxon>
        <taxon>Methanobacteriaceae</taxon>
        <taxon>Methanothermobacter</taxon>
    </lineage>
</organism>
<dbReference type="AlphaFoldDB" id="A0A9E7RU42"/>
<dbReference type="NCBIfam" id="TIGR01760">
    <property type="entry name" value="tape_meas_TP901"/>
    <property type="match status" value="1"/>
</dbReference>
<proteinExistence type="predicted"/>
<reference evidence="3" key="1">
    <citation type="submission" date="2022-09" db="EMBL/GenBank/DDBJ databases">
        <title>Characterization of three MwoI isoschizomers from sequenced genome and metagenomes.</title>
        <authorList>
            <person name="Fomenkov A."/>
            <person name="Xu S.Y."/>
            <person name="Roberts R.J."/>
        </authorList>
    </citation>
    <scope>NUCLEOTIDE SEQUENCE</scope>
    <source>
        <strain evidence="3">DSM 2970</strain>
    </source>
</reference>
<dbReference type="PANTHER" id="PTHR37813">
    <property type="entry name" value="FELS-2 PROPHAGE PROTEIN"/>
    <property type="match status" value="1"/>
</dbReference>
<gene>
    <name evidence="3" type="ORF">N5910_08145</name>
</gene>
<dbReference type="InterPro" id="IPR010090">
    <property type="entry name" value="Phage_tape_meas"/>
</dbReference>
<sequence length="1022" mass="114663">MVLEKLNELPDEVTIKVGVDDNATTIIESIIKSIHEIPNDITTTVHAEVEGMDDIKDLNHVMDDLEREYSTTVEVSVEGAEGVDELKHSIKEADGQEVNVEVNTEGIEEAEDRLSSITSAVSDMKSQVIGLLGAYMSYQGITSALNYGKLIDQTAVLTNATRGQRKELEKTIEANYNYTLGMKGGAEIMYTLASYTRDYTLTIGYYKAALTAVARSGEDASTVTLTLARVFRDFNITVAESEGLTHKLLELWRRSGFSSFTEFLGMVDRTGYYLDQAGVSADTTAKIIASLGPRGTRVIRQLGRELGNIGREWKEGSDVVEEYGKKLEKLGISVRDSSGNLKSFNEVLEEFLTYLSTIPDDAERARVATEIFGEKAGPALAEVADKWDELGDVSEENAKKTNKALGESAAAHRDILTEIKGNLDKFIDDINTFLEGTGYVGQMVASILFFSIVKDIYDLVKKALKIVIKKIWDVLKDSLKNVSRERLTGFAESVKDALKNALDDAITRLKTDDFVQKFLNKMEDSLREVARKLWDRLKNLLRDEGGRAFDRLDVDGVITRLGTNLDDAASSILPRFGTSIGRTLVKAVGEGVGVALQTADILYNFKEYLRDILEDPFKFVSPVAEYSYPEWLRRIFSPETIFKAIMGPEEWEKAKNILLENARVYIQEPFRREVENFFKDPARYLKEGFSQMWSDFKAWVYSHIPSFEWPSLPPIKVPDIVGVMRSKWEEFKVWVYSHIPSFEWPSLPSIKVPDIVGGIRSKWEQFKAWVYSRIPSFKWPSLPSIKVPDIVGGIRSKWEQFKAWVRSAFKSFRWPNLPNIKLPDFAGLMKSAWSKFKSAVSSSFKSFKWPSLPLPNFSGIASKFREWGSSFISNLAAGIRSAIPNLNRVLSIIRRLLPSSPPKEGPLSTLTYEIMHEYGYLLGTHFNRGLSATIPGTVESLGKPSLVIPSDVTAGRGSSMLMGGLNLQINTNVSVDKIESEVDVDDMARRITDKVKENMCDELNRQGILPYLYGRGYVRGVR</sequence>
<name>A0A9E7RU42_METWO</name>
<protein>
    <submittedName>
        <fullName evidence="3">Phage tail tape measure protein</fullName>
    </submittedName>
</protein>
<evidence type="ECO:0000256" key="1">
    <source>
        <dbReference type="ARBA" id="ARBA00022612"/>
    </source>
</evidence>
<dbReference type="Proteomes" id="UP001065373">
    <property type="component" value="Chromosome"/>
</dbReference>
<dbReference type="GeneID" id="75107215"/>
<evidence type="ECO:0000313" key="3">
    <source>
        <dbReference type="EMBL" id="UXH31502.1"/>
    </source>
</evidence>
<dbReference type="Pfam" id="PF10145">
    <property type="entry name" value="PhageMin_Tail"/>
    <property type="match status" value="1"/>
</dbReference>
<dbReference type="EMBL" id="CP104550">
    <property type="protein sequence ID" value="UXH31502.1"/>
    <property type="molecule type" value="Genomic_DNA"/>
</dbReference>
<accession>A0A9E7RU42</accession>